<dbReference type="GO" id="GO:0006508">
    <property type="term" value="P:proteolysis"/>
    <property type="evidence" value="ECO:0007669"/>
    <property type="project" value="UniProtKB-KW"/>
</dbReference>
<evidence type="ECO:0000256" key="10">
    <source>
        <dbReference type="PROSITE-ProRule" id="PRU01211"/>
    </source>
</evidence>
<comment type="caution">
    <text evidence="10">Lacks conserved residue(s) required for the propagation of feature annotation.</text>
</comment>
<keyword evidence="2 10" id="KW-0479">Metal-binding</keyword>
<keyword evidence="5 10" id="KW-0862">Zinc</keyword>
<feature type="binding site" evidence="10">
    <location>
        <position position="201"/>
    </location>
    <ligand>
        <name>Zn(2+)</name>
        <dbReference type="ChEBI" id="CHEBI:29105"/>
        <note>catalytic</note>
    </ligand>
</feature>
<reference evidence="14" key="1">
    <citation type="submission" date="2014-03" db="EMBL/GenBank/DDBJ databases">
        <authorList>
            <person name="Aksoy S."/>
            <person name="Warren W."/>
            <person name="Wilson R.K."/>
        </authorList>
    </citation>
    <scope>NUCLEOTIDE SEQUENCE [LARGE SCALE GENOMIC DNA]</scope>
    <source>
        <strain evidence="14">IAEA</strain>
    </source>
</reference>
<dbReference type="SMART" id="SM00235">
    <property type="entry name" value="ZnMc"/>
    <property type="match status" value="1"/>
</dbReference>
<accession>A0A1A9X2F0</accession>
<dbReference type="VEuPathDB" id="VectorBase:GBRI041813"/>
<dbReference type="InterPro" id="IPR024079">
    <property type="entry name" value="MetalloPept_cat_dom_sf"/>
</dbReference>
<evidence type="ECO:0000256" key="9">
    <source>
        <dbReference type="ARBA" id="ARBA00023180"/>
    </source>
</evidence>
<feature type="domain" description="Peptidase M12A" evidence="12">
    <location>
        <begin position="103"/>
        <end position="299"/>
    </location>
</feature>
<keyword evidence="3 11" id="KW-0732">Signal</keyword>
<dbReference type="FunFam" id="3.40.390.10:FF:000015">
    <property type="entry name" value="Meprin A subunit"/>
    <property type="match status" value="1"/>
</dbReference>
<keyword evidence="14" id="KW-1185">Reference proteome</keyword>
<dbReference type="CDD" id="cd04280">
    <property type="entry name" value="ZnMc_astacin_like"/>
    <property type="match status" value="1"/>
</dbReference>
<dbReference type="PRINTS" id="PR00480">
    <property type="entry name" value="ASTACIN"/>
</dbReference>
<evidence type="ECO:0000313" key="14">
    <source>
        <dbReference type="Proteomes" id="UP000091820"/>
    </source>
</evidence>
<feature type="binding site" evidence="10">
    <location>
        <position position="197"/>
    </location>
    <ligand>
        <name>Zn(2+)</name>
        <dbReference type="ChEBI" id="CHEBI:29105"/>
        <note>catalytic</note>
    </ligand>
</feature>
<dbReference type="PANTHER" id="PTHR10127:SF780">
    <property type="entry name" value="METALLOENDOPEPTIDASE"/>
    <property type="match status" value="1"/>
</dbReference>
<evidence type="ECO:0000256" key="11">
    <source>
        <dbReference type="RuleBase" id="RU361183"/>
    </source>
</evidence>
<dbReference type="STRING" id="37001.A0A1A9X2F0"/>
<feature type="active site" evidence="10">
    <location>
        <position position="198"/>
    </location>
</feature>
<evidence type="ECO:0000256" key="6">
    <source>
        <dbReference type="ARBA" id="ARBA00023049"/>
    </source>
</evidence>
<evidence type="ECO:0000256" key="2">
    <source>
        <dbReference type="ARBA" id="ARBA00022723"/>
    </source>
</evidence>
<dbReference type="EnsemblMetazoa" id="GBRI041813-RA">
    <property type="protein sequence ID" value="GBRI041813-PA"/>
    <property type="gene ID" value="GBRI041813"/>
</dbReference>
<dbReference type="SUPFAM" id="SSF55486">
    <property type="entry name" value="Metalloproteases ('zincins'), catalytic domain"/>
    <property type="match status" value="1"/>
</dbReference>
<organism evidence="13 14">
    <name type="scientific">Glossina brevipalpis</name>
    <dbReference type="NCBI Taxonomy" id="37001"/>
    <lineage>
        <taxon>Eukaryota</taxon>
        <taxon>Metazoa</taxon>
        <taxon>Ecdysozoa</taxon>
        <taxon>Arthropoda</taxon>
        <taxon>Hexapoda</taxon>
        <taxon>Insecta</taxon>
        <taxon>Pterygota</taxon>
        <taxon>Neoptera</taxon>
        <taxon>Endopterygota</taxon>
        <taxon>Diptera</taxon>
        <taxon>Brachycera</taxon>
        <taxon>Muscomorpha</taxon>
        <taxon>Hippoboscoidea</taxon>
        <taxon>Glossinidae</taxon>
        <taxon>Glossina</taxon>
    </lineage>
</organism>
<protein>
    <recommendedName>
        <fullName evidence="11">Metalloendopeptidase</fullName>
        <ecNumber evidence="11">3.4.24.-</ecNumber>
    </recommendedName>
</protein>
<comment type="cofactor">
    <cofactor evidence="10 11">
        <name>Zn(2+)</name>
        <dbReference type="ChEBI" id="CHEBI:29105"/>
    </cofactor>
    <text evidence="10 11">Binds 1 zinc ion per subunit.</text>
</comment>
<keyword evidence="8" id="KW-1015">Disulfide bond</keyword>
<evidence type="ECO:0000259" key="12">
    <source>
        <dbReference type="PROSITE" id="PS51864"/>
    </source>
</evidence>
<feature type="chain" id="PRO_5008445890" description="Metalloendopeptidase" evidence="11">
    <location>
        <begin position="19"/>
        <end position="342"/>
    </location>
</feature>
<keyword evidence="6 10" id="KW-0482">Metalloprotease</keyword>
<name>A0A1A9X2F0_9MUSC</name>
<evidence type="ECO:0000256" key="8">
    <source>
        <dbReference type="ARBA" id="ARBA00023157"/>
    </source>
</evidence>
<keyword evidence="7" id="KW-0865">Zymogen</keyword>
<dbReference type="AlphaFoldDB" id="A0A1A9X2F0"/>
<dbReference type="PROSITE" id="PS51864">
    <property type="entry name" value="ASTACIN"/>
    <property type="match status" value="1"/>
</dbReference>
<dbReference type="InterPro" id="IPR006026">
    <property type="entry name" value="Peptidase_Metallo"/>
</dbReference>
<dbReference type="GO" id="GO:0004222">
    <property type="term" value="F:metalloendopeptidase activity"/>
    <property type="evidence" value="ECO:0007669"/>
    <property type="project" value="UniProtKB-UniRule"/>
</dbReference>
<reference evidence="13" key="2">
    <citation type="submission" date="2020-05" db="UniProtKB">
        <authorList>
            <consortium name="EnsemblMetazoa"/>
        </authorList>
    </citation>
    <scope>IDENTIFICATION</scope>
    <source>
        <strain evidence="13">IAEA</strain>
    </source>
</reference>
<dbReference type="InterPro" id="IPR001506">
    <property type="entry name" value="Peptidase_M12A"/>
</dbReference>
<evidence type="ECO:0000313" key="13">
    <source>
        <dbReference type="EnsemblMetazoa" id="GBRI041813-PA"/>
    </source>
</evidence>
<evidence type="ECO:0000256" key="4">
    <source>
        <dbReference type="ARBA" id="ARBA00022801"/>
    </source>
</evidence>
<dbReference type="EC" id="3.4.24.-" evidence="11"/>
<feature type="binding site" evidence="10">
    <location>
        <position position="207"/>
    </location>
    <ligand>
        <name>Zn(2+)</name>
        <dbReference type="ChEBI" id="CHEBI:29105"/>
        <note>catalytic</note>
    </ligand>
</feature>
<dbReference type="PANTHER" id="PTHR10127">
    <property type="entry name" value="DISCOIDIN, CUB, EGF, LAMININ , AND ZINC METALLOPROTEASE DOMAIN CONTAINING"/>
    <property type="match status" value="1"/>
</dbReference>
<evidence type="ECO:0000256" key="7">
    <source>
        <dbReference type="ARBA" id="ARBA00023145"/>
    </source>
</evidence>
<keyword evidence="1 10" id="KW-0645">Protease</keyword>
<dbReference type="InterPro" id="IPR034035">
    <property type="entry name" value="Astacin-like_dom"/>
</dbReference>
<keyword evidence="4 10" id="KW-0378">Hydrolase</keyword>
<dbReference type="Proteomes" id="UP000091820">
    <property type="component" value="Unassembled WGS sequence"/>
</dbReference>
<dbReference type="Pfam" id="PF01400">
    <property type="entry name" value="Astacin"/>
    <property type="match status" value="1"/>
</dbReference>
<evidence type="ECO:0000256" key="5">
    <source>
        <dbReference type="ARBA" id="ARBA00022833"/>
    </source>
</evidence>
<dbReference type="Gene3D" id="3.40.390.10">
    <property type="entry name" value="Collagenase (Catalytic Domain)"/>
    <property type="match status" value="1"/>
</dbReference>
<proteinExistence type="predicted"/>
<sequence>MMKLFLLALFAIFSELEALPLLSDTDDNIVEIESNYLEETENSKDLIDFGFLGPNIYGLPDEKTTGQLVANYSATEFNVNPEELGSYLEGDILIPRDKVVNKNGVATPSSRWLNAIVPFEIRGNFNAREMPLIEHAFEQFHRYTCIRFVPRTGQHNDYISIVNGNSGCWSTVGRIGGRQEVNLQSPGCLTKSGTAIHELMHVLGFLHEQNRQERDDYVAIQYHNIEKHAVGNFDRAPQTVAFGIPYDYGSVMHYSPNAFSSNGRPTIVPLRPLGDNVMGQRDGLSAYDIEKLNNMYDCARRPAGPVYGPDTGSNGIENGIVNSFLGGFLTGLGLAEEEEKEA</sequence>
<feature type="signal peptide" evidence="11">
    <location>
        <begin position="1"/>
        <end position="18"/>
    </location>
</feature>
<dbReference type="GO" id="GO:0008270">
    <property type="term" value="F:zinc ion binding"/>
    <property type="evidence" value="ECO:0007669"/>
    <property type="project" value="UniProtKB-UniRule"/>
</dbReference>
<keyword evidence="9" id="KW-0325">Glycoprotein</keyword>
<evidence type="ECO:0000256" key="1">
    <source>
        <dbReference type="ARBA" id="ARBA00022670"/>
    </source>
</evidence>
<evidence type="ECO:0000256" key="3">
    <source>
        <dbReference type="ARBA" id="ARBA00022729"/>
    </source>
</evidence>